<gene>
    <name evidence="1" type="ORF">LPC04_15550</name>
</gene>
<dbReference type="InterPro" id="IPR010451">
    <property type="entry name" value="Acetoacetate_decarboxylase"/>
</dbReference>
<evidence type="ECO:0000313" key="1">
    <source>
        <dbReference type="EMBL" id="MCK9687126.1"/>
    </source>
</evidence>
<dbReference type="GO" id="GO:0016829">
    <property type="term" value="F:lyase activity"/>
    <property type="evidence" value="ECO:0007669"/>
    <property type="project" value="InterPro"/>
</dbReference>
<proteinExistence type="predicted"/>
<comment type="caution">
    <text evidence="1">The sequence shown here is derived from an EMBL/GenBank/DDBJ whole genome shotgun (WGS) entry which is preliminary data.</text>
</comment>
<dbReference type="SUPFAM" id="SSF160104">
    <property type="entry name" value="Acetoacetate decarboxylase-like"/>
    <property type="match status" value="1"/>
</dbReference>
<name>A0A9X1YRD0_9BURK</name>
<dbReference type="RefSeq" id="WP_275683158.1">
    <property type="nucleotide sequence ID" value="NZ_JAJLJH010000003.1"/>
</dbReference>
<evidence type="ECO:0000313" key="2">
    <source>
        <dbReference type="Proteomes" id="UP001139353"/>
    </source>
</evidence>
<reference evidence="1" key="1">
    <citation type="submission" date="2021-11" db="EMBL/GenBank/DDBJ databases">
        <title>BS-T2-15 a new species belonging to the Comamonadaceae family isolated from the soil of a French oak forest.</title>
        <authorList>
            <person name="Mieszkin S."/>
            <person name="Alain K."/>
        </authorList>
    </citation>
    <scope>NUCLEOTIDE SEQUENCE</scope>
    <source>
        <strain evidence="1">BS-T2-15</strain>
    </source>
</reference>
<dbReference type="EMBL" id="JAJLJH010000003">
    <property type="protein sequence ID" value="MCK9687126.1"/>
    <property type="molecule type" value="Genomic_DNA"/>
</dbReference>
<dbReference type="Proteomes" id="UP001139353">
    <property type="component" value="Unassembled WGS sequence"/>
</dbReference>
<dbReference type="Pfam" id="PF06314">
    <property type="entry name" value="ADC"/>
    <property type="match status" value="1"/>
</dbReference>
<accession>A0A9X1YRD0</accession>
<dbReference type="Gene3D" id="2.40.400.10">
    <property type="entry name" value="Acetoacetate decarboxylase-like"/>
    <property type="match status" value="1"/>
</dbReference>
<keyword evidence="2" id="KW-1185">Reference proteome</keyword>
<dbReference type="InterPro" id="IPR023375">
    <property type="entry name" value="ADC_dom_sf"/>
</dbReference>
<sequence length="261" mass="28700">MLKGYFTPRTPLGLASAAPPPPWHYSSDIIGVEYQADPKATEALLPPGLSPDPKTNGHAALLFLDWQFTAQNDELLDPARYQYREAFVLIDAVWKDTPVMFCPFIYVDNDAAFARGWAQGFPKRIGSVFQTRTFAAASAAGGPLARGRRLAGSVSAHGARLAEARIELEAPEPDVTKIFNRPTVNVRWFPRLAAGQHDKPAVNELAMSITDNLRIVEMWTGKGEISMPEVAGEEMHMLAPVRTGLGFRCSMSYSVTDLRIL</sequence>
<dbReference type="AlphaFoldDB" id="A0A9X1YRD0"/>
<organism evidence="1 2">
    <name type="scientific">Scleromatobacter humisilvae</name>
    <dbReference type="NCBI Taxonomy" id="2897159"/>
    <lineage>
        <taxon>Bacteria</taxon>
        <taxon>Pseudomonadati</taxon>
        <taxon>Pseudomonadota</taxon>
        <taxon>Betaproteobacteria</taxon>
        <taxon>Burkholderiales</taxon>
        <taxon>Sphaerotilaceae</taxon>
        <taxon>Scleromatobacter</taxon>
    </lineage>
</organism>
<protein>
    <submittedName>
        <fullName evidence="1">Acetoacetate decarboxylase family protein</fullName>
    </submittedName>
</protein>